<accession>A0A072TED4</accession>
<dbReference type="Proteomes" id="UP000002051">
    <property type="component" value="Unassembled WGS sequence"/>
</dbReference>
<gene>
    <name evidence="1" type="ORF">MTR_0465s0020</name>
</gene>
<keyword evidence="3" id="KW-1185">Reference proteome</keyword>
<organism evidence="1 3">
    <name type="scientific">Medicago truncatula</name>
    <name type="common">Barrel medic</name>
    <name type="synonym">Medicago tribuloides</name>
    <dbReference type="NCBI Taxonomy" id="3880"/>
    <lineage>
        <taxon>Eukaryota</taxon>
        <taxon>Viridiplantae</taxon>
        <taxon>Streptophyta</taxon>
        <taxon>Embryophyta</taxon>
        <taxon>Tracheophyta</taxon>
        <taxon>Spermatophyta</taxon>
        <taxon>Magnoliopsida</taxon>
        <taxon>eudicotyledons</taxon>
        <taxon>Gunneridae</taxon>
        <taxon>Pentapetalae</taxon>
        <taxon>rosids</taxon>
        <taxon>fabids</taxon>
        <taxon>Fabales</taxon>
        <taxon>Fabaceae</taxon>
        <taxon>Papilionoideae</taxon>
        <taxon>50 kb inversion clade</taxon>
        <taxon>NPAAA clade</taxon>
        <taxon>Hologalegina</taxon>
        <taxon>IRL clade</taxon>
        <taxon>Trifolieae</taxon>
        <taxon>Medicago</taxon>
    </lineage>
</organism>
<sequence>MYKNQNTMALGNSKCVQFVKAPGEVGFGIVFDFGGVRILGSGITFEGLEGRVKQKVIKDLMLDQRMDLLAIQESKLEVVTESVCIGLWESDHCNYIYLPTIGHVDERREVNSSASSEMAIEINGFNSFVMDVDLCDVNPLGRKFMWYHASGLSMSRNYRVLISEGWMRCWGSAALWVLPRTISDHCPLVLKHGEHVSKVQSKWLKEGDENSKFFHRFVKARAVRNSLKAIKVEGVWVDTPSEVRKEVVEYFRK</sequence>
<proteinExistence type="predicted"/>
<dbReference type="AlphaFoldDB" id="A0A072TED4"/>
<dbReference type="PANTHER" id="PTHR33710:SF64">
    <property type="entry name" value="ENDONUCLEASE_EXONUCLEASE_PHOSPHATASE DOMAIN-CONTAINING PROTEIN"/>
    <property type="match status" value="1"/>
</dbReference>
<dbReference type="SUPFAM" id="SSF56219">
    <property type="entry name" value="DNase I-like"/>
    <property type="match status" value="1"/>
</dbReference>
<dbReference type="HOGENOM" id="CLU_1099926_0_0_1"/>
<evidence type="ECO:0000313" key="1">
    <source>
        <dbReference type="EMBL" id="KEH15884.1"/>
    </source>
</evidence>
<evidence type="ECO:0008006" key="4">
    <source>
        <dbReference type="Google" id="ProtNLM"/>
    </source>
</evidence>
<protein>
    <recommendedName>
        <fullName evidence="4">Endonuclease/exonuclease/phosphatase family protein</fullName>
    </recommendedName>
</protein>
<reference evidence="1 3" key="2">
    <citation type="journal article" date="2014" name="BMC Genomics">
        <title>An improved genome release (version Mt4.0) for the model legume Medicago truncatula.</title>
        <authorList>
            <person name="Tang H."/>
            <person name="Krishnakumar V."/>
            <person name="Bidwell S."/>
            <person name="Rosen B."/>
            <person name="Chan A."/>
            <person name="Zhou S."/>
            <person name="Gentzbittel L."/>
            <person name="Childs K.L."/>
            <person name="Yandell M."/>
            <person name="Gundlach H."/>
            <person name="Mayer K.F."/>
            <person name="Schwartz D.C."/>
            <person name="Town C.D."/>
        </authorList>
    </citation>
    <scope>GENOME REANNOTATION</scope>
    <source>
        <strain evidence="1">A17</strain>
        <strain evidence="2 3">cv. Jemalong A17</strain>
    </source>
</reference>
<evidence type="ECO:0000313" key="2">
    <source>
        <dbReference type="EnsemblPlants" id="KEH15884"/>
    </source>
</evidence>
<reference evidence="2" key="3">
    <citation type="submission" date="2015-06" db="UniProtKB">
        <authorList>
            <consortium name="EnsemblPlants"/>
        </authorList>
    </citation>
    <scope>IDENTIFICATION</scope>
    <source>
        <strain evidence="2">cv. Jemalong A17</strain>
    </source>
</reference>
<reference evidence="1 3" key="1">
    <citation type="journal article" date="2011" name="Nature">
        <title>The Medicago genome provides insight into the evolution of rhizobial symbioses.</title>
        <authorList>
            <person name="Young N.D."/>
            <person name="Debelle F."/>
            <person name="Oldroyd G.E."/>
            <person name="Geurts R."/>
            <person name="Cannon S.B."/>
            <person name="Udvardi M.K."/>
            <person name="Benedito V.A."/>
            <person name="Mayer K.F."/>
            <person name="Gouzy J."/>
            <person name="Schoof H."/>
            <person name="Van de Peer Y."/>
            <person name="Proost S."/>
            <person name="Cook D.R."/>
            <person name="Meyers B.C."/>
            <person name="Spannagl M."/>
            <person name="Cheung F."/>
            <person name="De Mita S."/>
            <person name="Krishnakumar V."/>
            <person name="Gundlach H."/>
            <person name="Zhou S."/>
            <person name="Mudge J."/>
            <person name="Bharti A.K."/>
            <person name="Murray J.D."/>
            <person name="Naoumkina M.A."/>
            <person name="Rosen B."/>
            <person name="Silverstein K.A."/>
            <person name="Tang H."/>
            <person name="Rombauts S."/>
            <person name="Zhao P.X."/>
            <person name="Zhou P."/>
            <person name="Barbe V."/>
            <person name="Bardou P."/>
            <person name="Bechner M."/>
            <person name="Bellec A."/>
            <person name="Berger A."/>
            <person name="Berges H."/>
            <person name="Bidwell S."/>
            <person name="Bisseling T."/>
            <person name="Choisne N."/>
            <person name="Couloux A."/>
            <person name="Denny R."/>
            <person name="Deshpande S."/>
            <person name="Dai X."/>
            <person name="Doyle J.J."/>
            <person name="Dudez A.M."/>
            <person name="Farmer A.D."/>
            <person name="Fouteau S."/>
            <person name="Franken C."/>
            <person name="Gibelin C."/>
            <person name="Gish J."/>
            <person name="Goldstein S."/>
            <person name="Gonzalez A.J."/>
            <person name="Green P.J."/>
            <person name="Hallab A."/>
            <person name="Hartog M."/>
            <person name="Hua A."/>
            <person name="Humphray S.J."/>
            <person name="Jeong D.H."/>
            <person name="Jing Y."/>
            <person name="Jocker A."/>
            <person name="Kenton S.M."/>
            <person name="Kim D.J."/>
            <person name="Klee K."/>
            <person name="Lai H."/>
            <person name="Lang C."/>
            <person name="Lin S."/>
            <person name="Macmil S.L."/>
            <person name="Magdelenat G."/>
            <person name="Matthews L."/>
            <person name="McCorrison J."/>
            <person name="Monaghan E.L."/>
            <person name="Mun J.H."/>
            <person name="Najar F.Z."/>
            <person name="Nicholson C."/>
            <person name="Noirot C."/>
            <person name="O'Bleness M."/>
            <person name="Paule C.R."/>
            <person name="Poulain J."/>
            <person name="Prion F."/>
            <person name="Qin B."/>
            <person name="Qu C."/>
            <person name="Retzel E.F."/>
            <person name="Riddle C."/>
            <person name="Sallet E."/>
            <person name="Samain S."/>
            <person name="Samson N."/>
            <person name="Sanders I."/>
            <person name="Saurat O."/>
            <person name="Scarpelli C."/>
            <person name="Schiex T."/>
            <person name="Segurens B."/>
            <person name="Severin A.J."/>
            <person name="Sherrier D.J."/>
            <person name="Shi R."/>
            <person name="Sims S."/>
            <person name="Singer S.R."/>
            <person name="Sinharoy S."/>
            <person name="Sterck L."/>
            <person name="Viollet A."/>
            <person name="Wang B.B."/>
            <person name="Wang K."/>
            <person name="Wang M."/>
            <person name="Wang X."/>
            <person name="Warfsmann J."/>
            <person name="Weissenbach J."/>
            <person name="White D.D."/>
            <person name="White J.D."/>
            <person name="Wiley G.B."/>
            <person name="Wincker P."/>
            <person name="Xing Y."/>
            <person name="Yang L."/>
            <person name="Yao Z."/>
            <person name="Ying F."/>
            <person name="Zhai J."/>
            <person name="Zhou L."/>
            <person name="Zuber A."/>
            <person name="Denarie J."/>
            <person name="Dixon R.A."/>
            <person name="May G.D."/>
            <person name="Schwartz D.C."/>
            <person name="Rogers J."/>
            <person name="Quetier F."/>
            <person name="Town C.D."/>
            <person name="Roe B.A."/>
        </authorList>
    </citation>
    <scope>NUCLEOTIDE SEQUENCE [LARGE SCALE GENOMIC DNA]</scope>
    <source>
        <strain evidence="1">A17</strain>
        <strain evidence="2 3">cv. Jemalong A17</strain>
    </source>
</reference>
<name>A0A072TED4_MEDTR</name>
<dbReference type="EnsemblPlants" id="KEH15884">
    <property type="protein sequence ID" value="KEH15884"/>
    <property type="gene ID" value="MTR_0465s0020"/>
</dbReference>
<evidence type="ECO:0000313" key="3">
    <source>
        <dbReference type="Proteomes" id="UP000002051"/>
    </source>
</evidence>
<dbReference type="EMBL" id="KL403190">
    <property type="protein sequence ID" value="KEH15884.1"/>
    <property type="molecule type" value="Genomic_DNA"/>
</dbReference>
<dbReference type="Gene3D" id="3.60.10.10">
    <property type="entry name" value="Endonuclease/exonuclease/phosphatase"/>
    <property type="match status" value="1"/>
</dbReference>
<dbReference type="PANTHER" id="PTHR33710">
    <property type="entry name" value="BNAC02G09200D PROTEIN"/>
    <property type="match status" value="1"/>
</dbReference>
<dbReference type="InterPro" id="IPR036691">
    <property type="entry name" value="Endo/exonu/phosph_ase_sf"/>
</dbReference>